<dbReference type="OMA" id="LEWEIFI"/>
<reference evidence="2 3" key="1">
    <citation type="submission" date="2015-12" db="EMBL/GenBank/DDBJ databases">
        <title>The genome of Folsomia candida.</title>
        <authorList>
            <person name="Faddeeva A."/>
            <person name="Derks M.F."/>
            <person name="Anvar Y."/>
            <person name="Smit S."/>
            <person name="Van Straalen N."/>
            <person name="Roelofs D."/>
        </authorList>
    </citation>
    <scope>NUCLEOTIDE SEQUENCE [LARGE SCALE GENOMIC DNA]</scope>
    <source>
        <strain evidence="2 3">VU population</strain>
        <tissue evidence="2">Whole body</tissue>
    </source>
</reference>
<dbReference type="PANTHER" id="PTHR31025">
    <property type="entry name" value="SI:CH211-196P9.1-RELATED"/>
    <property type="match status" value="1"/>
</dbReference>
<proteinExistence type="predicted"/>
<dbReference type="PANTHER" id="PTHR31025:SF9">
    <property type="entry name" value="SI:DKEY-286J15.1"/>
    <property type="match status" value="1"/>
</dbReference>
<comment type="caution">
    <text evidence="2">The sequence shown here is derived from an EMBL/GenBank/DDBJ whole genome shotgun (WGS) entry which is preliminary data.</text>
</comment>
<evidence type="ECO:0000313" key="2">
    <source>
        <dbReference type="EMBL" id="OXA37110.1"/>
    </source>
</evidence>
<dbReference type="SUPFAM" id="SSF47769">
    <property type="entry name" value="SAM/Pointed domain"/>
    <property type="match status" value="1"/>
</dbReference>
<dbReference type="CDD" id="cd09487">
    <property type="entry name" value="SAM_superfamily"/>
    <property type="match status" value="1"/>
</dbReference>
<sequence>MEQILRDTGLEQYTDKLKENDVDDLLFFKLLDGAAGSTEERLFAEIIPSVGHRLKIITAAREGDDNSVNCGQEPDKEEHVEITFVTFNPLFDIKQIILNSDEDKGTANGMNVLEEISRSSLLTSDTKTLIKRRIVNFLVKNYSYHPSKEVKENLAKCVAMQLFQNLNCEQQKNIENMFYRKSEVKEKTKKKNSASGLIEDRLKHLRRKRNVTKPRKPESCLEITKPSEDEEDKKSWLRYTSSPLNQVAEYMAQTFRLRSEELKTNDLLTTLNEWPRLIDTTGMIDLDFSIRYPDKGDMMLHKWTCISNQIWKYAVKTRANIHGEIGISKNVEEWSKDEINSGSLLLLPYLFSKSAYTQDGKKRRRITGAHSSEFFVQFFQRNEDLEEFRLAESVRTQPFVICIGNLKFLDIQQAFVMVERRLIAAESFVKAVDLCFKIFYVLELKFPEECKSVWEFFDCTVFQTNKVRSSSSSVLSLSSQITMDEGLNED</sequence>
<dbReference type="InterPro" id="IPR013761">
    <property type="entry name" value="SAM/pointed_sf"/>
</dbReference>
<accession>A0A226CWH4</accession>
<protein>
    <submittedName>
        <fullName evidence="2">Uncharacterized protein</fullName>
    </submittedName>
</protein>
<dbReference type="OrthoDB" id="7961282at2759"/>
<dbReference type="EMBL" id="LNIX01000064">
    <property type="protein sequence ID" value="OXA37110.1"/>
    <property type="molecule type" value="Genomic_DNA"/>
</dbReference>
<name>A0A226CWH4_FOLCA</name>
<dbReference type="AlphaFoldDB" id="A0A226CWH4"/>
<feature type="region of interest" description="Disordered" evidence="1">
    <location>
        <begin position="205"/>
        <end position="226"/>
    </location>
</feature>
<dbReference type="Gene3D" id="1.10.150.50">
    <property type="entry name" value="Transcription Factor, Ets-1"/>
    <property type="match status" value="1"/>
</dbReference>
<dbReference type="Proteomes" id="UP000198287">
    <property type="component" value="Unassembled WGS sequence"/>
</dbReference>
<gene>
    <name evidence="2" type="ORF">Fcan01_28105</name>
</gene>
<keyword evidence="3" id="KW-1185">Reference proteome</keyword>
<evidence type="ECO:0000313" key="3">
    <source>
        <dbReference type="Proteomes" id="UP000198287"/>
    </source>
</evidence>
<organism evidence="2 3">
    <name type="scientific">Folsomia candida</name>
    <name type="common">Springtail</name>
    <dbReference type="NCBI Taxonomy" id="158441"/>
    <lineage>
        <taxon>Eukaryota</taxon>
        <taxon>Metazoa</taxon>
        <taxon>Ecdysozoa</taxon>
        <taxon>Arthropoda</taxon>
        <taxon>Hexapoda</taxon>
        <taxon>Collembola</taxon>
        <taxon>Entomobryomorpha</taxon>
        <taxon>Isotomoidea</taxon>
        <taxon>Isotomidae</taxon>
        <taxon>Proisotominae</taxon>
        <taxon>Folsomia</taxon>
    </lineage>
</organism>
<feature type="compositionally biased region" description="Basic residues" evidence="1">
    <location>
        <begin position="205"/>
        <end position="214"/>
    </location>
</feature>
<evidence type="ECO:0000256" key="1">
    <source>
        <dbReference type="SAM" id="MobiDB-lite"/>
    </source>
</evidence>